<reference evidence="9" key="1">
    <citation type="submission" date="2021-03" db="EMBL/GenBank/DDBJ databases">
        <authorList>
            <person name="Palmer J.M."/>
        </authorList>
    </citation>
    <scope>NUCLEOTIDE SEQUENCE</scope>
    <source>
        <strain evidence="9">ARV_011</strain>
    </source>
</reference>
<name>A0A9P7V881_9ASCO</name>
<dbReference type="GO" id="GO:0005783">
    <property type="term" value="C:endoplasmic reticulum"/>
    <property type="evidence" value="ECO:0007669"/>
    <property type="project" value="TreeGrafter"/>
</dbReference>
<comment type="subcellular location">
    <subcellularLocation>
        <location evidence="1">Golgi apparatus membrane</location>
        <topology evidence="1">Multi-pass membrane protein</topology>
    </subcellularLocation>
</comment>
<feature type="transmembrane region" description="Helical" evidence="8">
    <location>
        <begin position="79"/>
        <end position="99"/>
    </location>
</feature>
<dbReference type="AlphaFoldDB" id="A0A9P7V881"/>
<keyword evidence="5 8" id="KW-0472">Membrane</keyword>
<keyword evidence="2 8" id="KW-0812">Transmembrane</keyword>
<comment type="similarity">
    <text evidence="6">Belongs to the GOT1 family.</text>
</comment>
<dbReference type="InterPro" id="IPR045176">
    <property type="entry name" value="Got1"/>
</dbReference>
<evidence type="ECO:0000256" key="1">
    <source>
        <dbReference type="ARBA" id="ARBA00004653"/>
    </source>
</evidence>
<evidence type="ECO:0000256" key="8">
    <source>
        <dbReference type="SAM" id="Phobius"/>
    </source>
</evidence>
<evidence type="ECO:0000313" key="9">
    <source>
        <dbReference type="EMBL" id="KAG7193177.1"/>
    </source>
</evidence>
<dbReference type="GO" id="GO:0030134">
    <property type="term" value="C:COPII-coated ER to Golgi transport vesicle"/>
    <property type="evidence" value="ECO:0007669"/>
    <property type="project" value="TreeGrafter"/>
</dbReference>
<dbReference type="GO" id="GO:0006888">
    <property type="term" value="P:endoplasmic reticulum to Golgi vesicle-mediated transport"/>
    <property type="evidence" value="ECO:0007669"/>
    <property type="project" value="InterPro"/>
</dbReference>
<keyword evidence="3 8" id="KW-1133">Transmembrane helix</keyword>
<dbReference type="PANTHER" id="PTHR21493:SF9">
    <property type="entry name" value="GOLGI TRANSPORT PROTEIN 1-RELATED"/>
    <property type="match status" value="1"/>
</dbReference>
<evidence type="ECO:0000256" key="5">
    <source>
        <dbReference type="ARBA" id="ARBA00023136"/>
    </source>
</evidence>
<dbReference type="OrthoDB" id="204784at2759"/>
<dbReference type="GO" id="GO:0000137">
    <property type="term" value="C:Golgi cis cisterna"/>
    <property type="evidence" value="ECO:0007669"/>
    <property type="project" value="TreeGrafter"/>
</dbReference>
<dbReference type="GO" id="GO:0005829">
    <property type="term" value="C:cytosol"/>
    <property type="evidence" value="ECO:0007669"/>
    <property type="project" value="GOC"/>
</dbReference>
<keyword evidence="4" id="KW-0333">Golgi apparatus</keyword>
<protein>
    <submittedName>
        <fullName evidence="9">Golgi Transport</fullName>
    </submittedName>
</protein>
<evidence type="ECO:0000256" key="7">
    <source>
        <dbReference type="SAM" id="MobiDB-lite"/>
    </source>
</evidence>
<feature type="transmembrane region" description="Helical" evidence="8">
    <location>
        <begin position="134"/>
        <end position="154"/>
    </location>
</feature>
<gene>
    <name evidence="9" type="primary">GOT1</name>
    <name evidence="9" type="ORF">KQ657_000934</name>
</gene>
<dbReference type="Proteomes" id="UP000790833">
    <property type="component" value="Unassembled WGS sequence"/>
</dbReference>
<proteinExistence type="inferred from homology"/>
<dbReference type="GeneID" id="66114308"/>
<feature type="region of interest" description="Disordered" evidence="7">
    <location>
        <begin position="1"/>
        <end position="23"/>
    </location>
</feature>
<evidence type="ECO:0000313" key="10">
    <source>
        <dbReference type="Proteomes" id="UP000790833"/>
    </source>
</evidence>
<feature type="transmembrane region" description="Helical" evidence="8">
    <location>
        <begin position="105"/>
        <end position="122"/>
    </location>
</feature>
<accession>A0A9P7V881</accession>
<dbReference type="RefSeq" id="XP_043048725.1">
    <property type="nucleotide sequence ID" value="XM_043191753.1"/>
</dbReference>
<dbReference type="GO" id="GO:0042147">
    <property type="term" value="P:retrograde transport, endosome to Golgi"/>
    <property type="evidence" value="ECO:0007669"/>
    <property type="project" value="InterPro"/>
</dbReference>
<evidence type="ECO:0000256" key="6">
    <source>
        <dbReference type="ARBA" id="ARBA00025799"/>
    </source>
</evidence>
<comment type="caution">
    <text evidence="9">The sequence shown here is derived from an EMBL/GenBank/DDBJ whole genome shotgun (WGS) entry which is preliminary data.</text>
</comment>
<dbReference type="PANTHER" id="PTHR21493">
    <property type="entry name" value="CGI-141-RELATED/LIPASE CONTAINING PROTEIN"/>
    <property type="match status" value="1"/>
</dbReference>
<dbReference type="Pfam" id="PF04178">
    <property type="entry name" value="Got1"/>
    <property type="match status" value="1"/>
</dbReference>
<evidence type="ECO:0000256" key="2">
    <source>
        <dbReference type="ARBA" id="ARBA00022692"/>
    </source>
</evidence>
<evidence type="ECO:0000256" key="3">
    <source>
        <dbReference type="ARBA" id="ARBA00022989"/>
    </source>
</evidence>
<organism evidence="9 10">
    <name type="scientific">Scheffersomyces spartinae</name>
    <dbReference type="NCBI Taxonomy" id="45513"/>
    <lineage>
        <taxon>Eukaryota</taxon>
        <taxon>Fungi</taxon>
        <taxon>Dikarya</taxon>
        <taxon>Ascomycota</taxon>
        <taxon>Saccharomycotina</taxon>
        <taxon>Pichiomycetes</taxon>
        <taxon>Debaryomycetaceae</taxon>
        <taxon>Scheffersomyces</taxon>
    </lineage>
</organism>
<dbReference type="EMBL" id="JAHMUF010000013">
    <property type="protein sequence ID" value="KAG7193177.1"/>
    <property type="molecule type" value="Genomic_DNA"/>
</dbReference>
<dbReference type="InterPro" id="IPR007305">
    <property type="entry name" value="Vesicle_transpt_Got1/SFT2"/>
</dbReference>
<dbReference type="GO" id="GO:0000139">
    <property type="term" value="C:Golgi membrane"/>
    <property type="evidence" value="ECO:0007669"/>
    <property type="project" value="UniProtKB-SubCell"/>
</dbReference>
<sequence>MSSTLEDEEPEPEPECGLLEDEDPLDKGVFSEAGRGGLPGGGGGLYELVELEGSGLWYSLLLLVEFTDMGSGVSEYGEFGVAFTAGGLFFFLFGIMTLFDSGLLALGNVLFVLGLILIIGPYRTVNFFSRPNKIRGTVFFVFGIILILLKRLFIGFIVESIGILGLFGDFFGTIVQFLRSVPIIGDILSNPIIAPAINRIAGISPTLPV</sequence>
<evidence type="ECO:0000256" key="4">
    <source>
        <dbReference type="ARBA" id="ARBA00023034"/>
    </source>
</evidence>
<keyword evidence="10" id="KW-1185">Reference proteome</keyword>